<name>A0ABT8LF30_9BACT</name>
<gene>
    <name evidence="1" type="ORF">QQ020_30240</name>
</gene>
<reference evidence="1" key="1">
    <citation type="submission" date="2023-06" db="EMBL/GenBank/DDBJ databases">
        <title>Genomic of Agaribacillus aureum.</title>
        <authorList>
            <person name="Wang G."/>
        </authorList>
    </citation>
    <scope>NUCLEOTIDE SEQUENCE</scope>
    <source>
        <strain evidence="1">BMA12</strain>
    </source>
</reference>
<protein>
    <recommendedName>
        <fullName evidence="3">YD repeat-containing protein</fullName>
    </recommendedName>
</protein>
<dbReference type="EMBL" id="JAUJEB010000008">
    <property type="protein sequence ID" value="MDN5216387.1"/>
    <property type="molecule type" value="Genomic_DNA"/>
</dbReference>
<sequence>MKTVFFILLSCLLTFVGYTQVISSRVNIREQGFEILTPSPTAAAFAKYVTNPVSYYTGTPQIDVPLWEVQLKDFTLPIALSYHAGGIKVEEAASNVGLGWSLMAGGVITRAVKDKPDDSWPICGDFWAYPASFTTPTIADFTRCGYGLLWALSAPSNANFNGLDSYDIDLQSFNGTVGSNSYSLNLLRKFYGTAQFPDNQDLYLLSMADSEPDIYYFNFAGRTGKFVFDVNSGTPTIRTFPYQDLDIQYSTNGHTLTEFRITDEQGILYIFNVVERTENSYTANHNVPLDYGVGEANGLVYEVKNYNPGSGRKEFNSSWYLSRIETPLGEYLDFTYEDEEYWVANRGSQQTGLYFVRPTAGSLTYDPNDINNDGYYNSQIRNETNIIGKRLSKIENDEIRIDFQATHEREDLVYTERISVIGGQILNAPPYAIDGIVINNKIGGLSRIKKFVLDYDYFLSATNENINPVGNLVDNYHLNILVTDSSKYYKRLRLKSVQEFGKTNTALIPPFKFEYKYHDFTNVSWHRLPHRLSFQQDIWGLYNGAAANNTLIPTIWVYPTHYPVKDSRQFRVYRKSSHTGSEYRMPGASRLPNLNTIDIGMLTKIIYPSQGYTEYQYGSHIFDDEGEDEVGGGVRINRIIKHDGYDHTKDIKYDYNYSTSDTDISSSGKVIGKPIFAVRNTNLAGVGIANNDTELTYKSVTTRYSTPQAAVGRTNNSYVGYRRVVESILGNGKNEYTYSMPATWHEKNDTPIGTGDGVCDPNLDGHCDELYELTPVEDIIVTRTGSHLNIADYDFSQNPALPNTFPFPENPNYDWQRGHLLSQKSFKEDGSLVKENVYSYTNYFPNSGTAPAKVFGIRLSHHYPLLNNSSAPNAYVFRAAKYEIFTDVAKVLASETEIIHDQIDPPKFVTTVTDYTYNNPVSTQFSEVTSTDNRNRTLKTVNKYPTDFAGSEFGSNLLRTNHMHSQLLQQTSLVDNNPISKVETDYESKNGKVVPTAITSYPDGAGESVKVSVDYDTDPNIVEKVRVLEEDVNGNITEAGLYTAYLWGYNGKYPVAEVIGSTHASISALVNTNILQNPPSDQQLRTELNKIRTGLANTAAQVTTYTYDPLVGMTSQTDPNGQTIFYQYDDFNRLELIKDQAGNIVQQYSYNYKSSQ</sequence>
<organism evidence="1 2">
    <name type="scientific">Agaribacillus aureus</name>
    <dbReference type="NCBI Taxonomy" id="3051825"/>
    <lineage>
        <taxon>Bacteria</taxon>
        <taxon>Pseudomonadati</taxon>
        <taxon>Bacteroidota</taxon>
        <taxon>Cytophagia</taxon>
        <taxon>Cytophagales</taxon>
        <taxon>Splendidivirgaceae</taxon>
        <taxon>Agaribacillus</taxon>
    </lineage>
</organism>
<keyword evidence="2" id="KW-1185">Reference proteome</keyword>
<dbReference type="RefSeq" id="WP_346761723.1">
    <property type="nucleotide sequence ID" value="NZ_JAUJEB010000008.1"/>
</dbReference>
<evidence type="ECO:0008006" key="3">
    <source>
        <dbReference type="Google" id="ProtNLM"/>
    </source>
</evidence>
<dbReference type="Gene3D" id="2.180.10.10">
    <property type="entry name" value="RHS repeat-associated core"/>
    <property type="match status" value="1"/>
</dbReference>
<proteinExistence type="predicted"/>
<evidence type="ECO:0000313" key="1">
    <source>
        <dbReference type="EMBL" id="MDN5216387.1"/>
    </source>
</evidence>
<accession>A0ABT8LF30</accession>
<comment type="caution">
    <text evidence="1">The sequence shown here is derived from an EMBL/GenBank/DDBJ whole genome shotgun (WGS) entry which is preliminary data.</text>
</comment>
<dbReference type="Proteomes" id="UP001172083">
    <property type="component" value="Unassembled WGS sequence"/>
</dbReference>
<evidence type="ECO:0000313" key="2">
    <source>
        <dbReference type="Proteomes" id="UP001172083"/>
    </source>
</evidence>